<keyword evidence="2" id="KW-1185">Reference proteome</keyword>
<name>A0AA37TSU6_9RHOB</name>
<dbReference type="RefSeq" id="WP_284325026.1">
    <property type="nucleotide sequence ID" value="NZ_BSPP01000007.1"/>
</dbReference>
<dbReference type="AlphaFoldDB" id="A0AA37TSU6"/>
<dbReference type="Proteomes" id="UP001157355">
    <property type="component" value="Unassembled WGS sequence"/>
</dbReference>
<reference evidence="1 2" key="1">
    <citation type="journal article" date="2014" name="Int. J. Syst. Evol. Microbiol.">
        <title>Complete genome sequence of Corynebacterium casei LMG S-19264T (=DSM 44701T), isolated from a smear-ripened cheese.</title>
        <authorList>
            <consortium name="US DOE Joint Genome Institute (JGI-PGF)"/>
            <person name="Walter F."/>
            <person name="Albersmeier A."/>
            <person name="Kalinowski J."/>
            <person name="Ruckert C."/>
        </authorList>
    </citation>
    <scope>NUCLEOTIDE SEQUENCE [LARGE SCALE GENOMIC DNA]</scope>
    <source>
        <strain evidence="1 2">NBRC 111766</strain>
    </source>
</reference>
<accession>A0AA37TSU6</accession>
<protein>
    <recommendedName>
        <fullName evidence="3">Restriction endonuclease</fullName>
    </recommendedName>
</protein>
<evidence type="ECO:0008006" key="3">
    <source>
        <dbReference type="Google" id="ProtNLM"/>
    </source>
</evidence>
<evidence type="ECO:0000313" key="2">
    <source>
        <dbReference type="Proteomes" id="UP001157355"/>
    </source>
</evidence>
<dbReference type="EMBL" id="BSPP01000007">
    <property type="protein sequence ID" value="GLS86833.1"/>
    <property type="molecule type" value="Genomic_DNA"/>
</dbReference>
<comment type="caution">
    <text evidence="1">The sequence shown here is derived from an EMBL/GenBank/DDBJ whole genome shotgun (WGS) entry which is preliminary data.</text>
</comment>
<sequence>MERKTKAATRGAKARRSLGNVYALLVLAEDFVAGKPDGSRFTDLLARMKALPFGSKLQNHPLDNRLNDEFGRQMEVTGDLLPVQATLVGGQKARRISPALLAHDGASPAAAAQFIVDVVEQYIHLITEKQSSYLDEIDELTTAAELTEFLETAFEPNSDARLFEVVSYILLAEHYRGRSVWVGDSAATVRETPIRLFRSGRTNANDGGIDFVMQPLGRFFQVTETLDFAKYFLDFEKVNRFPISFVVKVETKPDAAIKIIKADALRSGRYTEAQVDSYMTLFEEVFTLPILREVLAALPGDAASVGRMKSELALQFRLEYGLLD</sequence>
<evidence type="ECO:0000313" key="1">
    <source>
        <dbReference type="EMBL" id="GLS86833.1"/>
    </source>
</evidence>
<gene>
    <name evidence="1" type="ORF">GCM10010873_18070</name>
</gene>
<organism evidence="1 2">
    <name type="scientific">Cypionkella aquatica</name>
    <dbReference type="NCBI Taxonomy" id="1756042"/>
    <lineage>
        <taxon>Bacteria</taxon>
        <taxon>Pseudomonadati</taxon>
        <taxon>Pseudomonadota</taxon>
        <taxon>Alphaproteobacteria</taxon>
        <taxon>Rhodobacterales</taxon>
        <taxon>Paracoccaceae</taxon>
        <taxon>Cypionkella</taxon>
    </lineage>
</organism>
<proteinExistence type="predicted"/>